<dbReference type="Proteomes" id="UP000292452">
    <property type="component" value="Unassembled WGS sequence"/>
</dbReference>
<dbReference type="AlphaFoldDB" id="A0A4Q9HTI4"/>
<comment type="caution">
    <text evidence="1">The sequence shown here is derived from an EMBL/GenBank/DDBJ whole genome shotgun (WGS) entry which is preliminary data.</text>
</comment>
<sequence>MLSEALRTIAAEAGVAVVDTARSDLWAPFQQQVASWLAREGGQAERSALARLAETAAALRTTGDAEARAIAARHAVVWQDRFIALLEQLAADERVPAADHLRRLVRDHSSGSTGTAAAPGVIAGQNVRIQADHGALAAGVVNGDVHISFPPVPDPSRG</sequence>
<keyword evidence="2" id="KW-1185">Reference proteome</keyword>
<evidence type="ECO:0000313" key="1">
    <source>
        <dbReference type="EMBL" id="TBO58145.1"/>
    </source>
</evidence>
<reference evidence="1 2" key="1">
    <citation type="submission" date="2019-02" db="EMBL/GenBank/DDBJ databases">
        <title>Draft Genome Sequence of Streptomyces sp. AM-2504, identified by 16S rRNA comparative analysis as a Streptomyces Kasugaensis strain.</title>
        <authorList>
            <person name="Napolioni V."/>
            <person name="Giuliodori A.M."/>
            <person name="Spurio R."/>
            <person name="Fabbretti A."/>
        </authorList>
    </citation>
    <scope>NUCLEOTIDE SEQUENCE [LARGE SCALE GENOMIC DNA]</scope>
    <source>
        <strain evidence="1 2">AM-2504</strain>
    </source>
</reference>
<proteinExistence type="predicted"/>
<protein>
    <submittedName>
        <fullName evidence="1">Uncharacterized protein</fullName>
    </submittedName>
</protein>
<dbReference type="EMBL" id="SIXH01000161">
    <property type="protein sequence ID" value="TBO58145.1"/>
    <property type="molecule type" value="Genomic_DNA"/>
</dbReference>
<evidence type="ECO:0000313" key="2">
    <source>
        <dbReference type="Proteomes" id="UP000292452"/>
    </source>
</evidence>
<name>A0A4Q9HTI4_STRKA</name>
<organism evidence="1 2">
    <name type="scientific">Streptomyces kasugaensis</name>
    <dbReference type="NCBI Taxonomy" id="1946"/>
    <lineage>
        <taxon>Bacteria</taxon>
        <taxon>Bacillati</taxon>
        <taxon>Actinomycetota</taxon>
        <taxon>Actinomycetes</taxon>
        <taxon>Kitasatosporales</taxon>
        <taxon>Streptomycetaceae</taxon>
        <taxon>Streptomyces</taxon>
    </lineage>
</organism>
<gene>
    <name evidence="1" type="ORF">EYS09_18980</name>
</gene>
<accession>A0A4Q9HTI4</accession>